<evidence type="ECO:0000256" key="3">
    <source>
        <dbReference type="ARBA" id="ARBA00022679"/>
    </source>
</evidence>
<dbReference type="SUPFAM" id="SSF53448">
    <property type="entry name" value="Nucleotide-diphospho-sugar transferases"/>
    <property type="match status" value="1"/>
</dbReference>
<dbReference type="InterPro" id="IPR029044">
    <property type="entry name" value="Nucleotide-diphossugar_trans"/>
</dbReference>
<sequence length="347" mass="39972">MDIKVYIVLLNYNNSQDSIECLESILKLQYFNYQVIIIDNSETLQYIEELKSWAEGNVMLQETNFKYIVYPLEKKPLTFLSIREKDFLLQSRNEKIIFVKAEENNGFAAGNNIALKYILNQNDFDSCIWILNNDTIIEKNSLSAIIEEIKKQNGSKTNIIYGTPLIEYESPEIVQSIGGRYNAKTGLSKHVGEGILIEDAMLNFEKIIKKTAYPVGASMIIKYRDLKSIGLLSEDYFLFFEEIDWVSRAKKRNGGVKMLPIFGIYHKQGNSTKSKIKKKKSEFIDLISMKSRITFAKKYNRKNIGFIYLSILTLTIGNRIKQGNFKVIPKILKLVFGTKSIQKVNEN</sequence>
<dbReference type="PANTHER" id="PTHR43179:SF12">
    <property type="entry name" value="GALACTOFURANOSYLTRANSFERASE GLFT2"/>
    <property type="match status" value="1"/>
</dbReference>
<reference evidence="4 5" key="1">
    <citation type="submission" date="2022-04" db="EMBL/GenBank/DDBJ databases">
        <authorList>
            <person name="Ra J.-S."/>
            <person name="Kim S.-B."/>
        </authorList>
    </citation>
    <scope>NUCLEOTIDE SEQUENCE [LARGE SCALE GENOMIC DNA]</scope>
    <source>
        <strain evidence="4 5">MMS21-Er5</strain>
    </source>
</reference>
<evidence type="ECO:0000256" key="1">
    <source>
        <dbReference type="ARBA" id="ARBA00006739"/>
    </source>
</evidence>
<evidence type="ECO:0000313" key="4">
    <source>
        <dbReference type="EMBL" id="UPZ16762.1"/>
    </source>
</evidence>
<dbReference type="PANTHER" id="PTHR43179">
    <property type="entry name" value="RHAMNOSYLTRANSFERASE WBBL"/>
    <property type="match status" value="1"/>
</dbReference>
<dbReference type="EMBL" id="CP096829">
    <property type="protein sequence ID" value="UPZ16762.1"/>
    <property type="molecule type" value="Genomic_DNA"/>
</dbReference>
<accession>A0ABY4LVA2</accession>
<protein>
    <submittedName>
        <fullName evidence="4">Glycosyltransferase family 2 protein</fullName>
    </submittedName>
</protein>
<comment type="similarity">
    <text evidence="1">Belongs to the glycosyltransferase 2 family.</text>
</comment>
<keyword evidence="5" id="KW-1185">Reference proteome</keyword>
<gene>
    <name evidence="4" type="ORF">M0M44_05320</name>
</gene>
<dbReference type="Gene3D" id="3.90.550.10">
    <property type="entry name" value="Spore Coat Polysaccharide Biosynthesis Protein SpsA, Chain A"/>
    <property type="match status" value="1"/>
</dbReference>
<dbReference type="RefSeq" id="WP_248728836.1">
    <property type="nucleotide sequence ID" value="NZ_CP096829.1"/>
</dbReference>
<organism evidence="4 5">
    <name type="scientific">Flavobacterium humidisoli</name>
    <dbReference type="NCBI Taxonomy" id="2937442"/>
    <lineage>
        <taxon>Bacteria</taxon>
        <taxon>Pseudomonadati</taxon>
        <taxon>Bacteroidota</taxon>
        <taxon>Flavobacteriia</taxon>
        <taxon>Flavobacteriales</taxon>
        <taxon>Flavobacteriaceae</taxon>
        <taxon>Flavobacterium</taxon>
    </lineage>
</organism>
<evidence type="ECO:0000256" key="2">
    <source>
        <dbReference type="ARBA" id="ARBA00022676"/>
    </source>
</evidence>
<keyword evidence="3" id="KW-0808">Transferase</keyword>
<dbReference type="Proteomes" id="UP000829998">
    <property type="component" value="Chromosome"/>
</dbReference>
<evidence type="ECO:0000313" key="5">
    <source>
        <dbReference type="Proteomes" id="UP000829998"/>
    </source>
</evidence>
<name>A0ABY4LVA2_9FLAO</name>
<keyword evidence="2" id="KW-0328">Glycosyltransferase</keyword>
<proteinExistence type="inferred from homology"/>